<accession>A0A6P8WZL9</accession>
<dbReference type="AlphaFoldDB" id="A0A6P8WZL9"/>
<sequence length="622" mass="69011">MSSEEPDAAPASAEEDSSVHDYIELKAMEDVESMEQKQLYAYIEKLHGIIRKYDTKLASYKKKLKQLLNRESNNVGCKCKQAENGDLPDKENDQDTEVTKELSASDAFNFVDEMRQAAKHAENLNNFVYEPTSGMYYDPKTGYYYNAEYGLYYDGKTGCYYSYDESKDSYEFHSQAQVQANTTANGEQSANDGNVYNEDDVQDVDVEFDEHGGVITDLKTLKQIKAEKQKVKERAEKSKRKAKKKHKKAKKHKKKHRRHSRKRRKHSDSDVDDDDTENTRKKTTSKKPDAEDGELSQSSSSSSSESSDEDSSNSDNSVPVFKASGRFQDIAKKYPPSLRIIVQETNVQELTVGSLHLITYKGGSLGREGAHDVIIPDVNVSKSHMNFHYDTKKGIYKCQDLGSRNGTLLNGVRMSEPKINSGAQDLVHGSVICIGQTKLLCHVHEGNSTCGLCEPGLLIGPAAAATAAASSNAKVLSHREQLKKLQKKYGLENEKFIDTNASSDPNYNDRSAQRRIKVGSSTDKEKTETACVHTEIASSNKGFKMLSKLGWQKGDTLGKSNQGLLTPINVVANEGTTGLGSTESSTAASSRSVDKRKLANLKITQARYQRANDIFSVSDESD</sequence>
<dbReference type="Gene3D" id="2.60.200.20">
    <property type="match status" value="1"/>
</dbReference>
<feature type="region of interest" description="Disordered" evidence="1">
    <location>
        <begin position="1"/>
        <end position="21"/>
    </location>
</feature>
<reference evidence="5" key="1">
    <citation type="submission" date="2025-08" db="UniProtKB">
        <authorList>
            <consortium name="RefSeq"/>
        </authorList>
    </citation>
    <scope>IDENTIFICATION</scope>
    <source>
        <strain evidence="5">15112-1751.03</strain>
        <tissue evidence="5">Whole Adult</tissue>
    </source>
</reference>
<feature type="domain" description="FHA" evidence="2">
    <location>
        <begin position="363"/>
        <end position="414"/>
    </location>
</feature>
<dbReference type="SMART" id="SM00240">
    <property type="entry name" value="FHA"/>
    <property type="match status" value="1"/>
</dbReference>
<evidence type="ECO:0000313" key="4">
    <source>
        <dbReference type="Proteomes" id="UP000515160"/>
    </source>
</evidence>
<dbReference type="CDD" id="cd16164">
    <property type="entry name" value="OCRE_VG5Q"/>
    <property type="match status" value="1"/>
</dbReference>
<dbReference type="OrthoDB" id="2538319at2759"/>
<protein>
    <submittedName>
        <fullName evidence="5">Angiogenic factor with G patch and FHA domains 1</fullName>
    </submittedName>
</protein>
<dbReference type="CDD" id="cd22686">
    <property type="entry name" value="FHA_AGGF1"/>
    <property type="match status" value="1"/>
</dbReference>
<name>A0A6P8WZL9_DROAB</name>
<gene>
    <name evidence="5" type="primary">LOC117567931</name>
</gene>
<dbReference type="SMART" id="SM00443">
    <property type="entry name" value="G_patch"/>
    <property type="match status" value="1"/>
</dbReference>
<evidence type="ECO:0000313" key="5">
    <source>
        <dbReference type="RefSeq" id="XP_034104110.1"/>
    </source>
</evidence>
<dbReference type="PANTHER" id="PTHR23106">
    <property type="entry name" value="ANGIOGENIC FACTOR WITH G PATCH AND FHA DOMAINS 1"/>
    <property type="match status" value="1"/>
</dbReference>
<feature type="compositionally biased region" description="Polar residues" evidence="1">
    <location>
        <begin position="499"/>
        <end position="510"/>
    </location>
</feature>
<dbReference type="InterPro" id="IPR000253">
    <property type="entry name" value="FHA_dom"/>
</dbReference>
<dbReference type="InterPro" id="IPR000467">
    <property type="entry name" value="G_patch_dom"/>
</dbReference>
<dbReference type="GO" id="GO:0003676">
    <property type="term" value="F:nucleic acid binding"/>
    <property type="evidence" value="ECO:0007669"/>
    <property type="project" value="InterPro"/>
</dbReference>
<dbReference type="RefSeq" id="XP_034104110.1">
    <property type="nucleotide sequence ID" value="XM_034248219.2"/>
</dbReference>
<feature type="domain" description="G-patch" evidence="3">
    <location>
        <begin position="538"/>
        <end position="584"/>
    </location>
</feature>
<dbReference type="InterPro" id="IPR041591">
    <property type="entry name" value="OCRE"/>
</dbReference>
<dbReference type="InterPro" id="IPR035624">
    <property type="entry name" value="AGGF1_OCRE"/>
</dbReference>
<dbReference type="Pfam" id="PF01585">
    <property type="entry name" value="G-patch"/>
    <property type="match status" value="1"/>
</dbReference>
<dbReference type="InterPro" id="IPR053027">
    <property type="entry name" value="AGGF1"/>
</dbReference>
<evidence type="ECO:0000259" key="3">
    <source>
        <dbReference type="PROSITE" id="PS50174"/>
    </source>
</evidence>
<dbReference type="PANTHER" id="PTHR23106:SF24">
    <property type="entry name" value="ANGIOGENIC FACTOR WITH G PATCH AND FHA DOMAINS 1"/>
    <property type="match status" value="1"/>
</dbReference>
<organism evidence="4 5">
    <name type="scientific">Drosophila albomicans</name>
    <name type="common">Fruit fly</name>
    <dbReference type="NCBI Taxonomy" id="7291"/>
    <lineage>
        <taxon>Eukaryota</taxon>
        <taxon>Metazoa</taxon>
        <taxon>Ecdysozoa</taxon>
        <taxon>Arthropoda</taxon>
        <taxon>Hexapoda</taxon>
        <taxon>Insecta</taxon>
        <taxon>Pterygota</taxon>
        <taxon>Neoptera</taxon>
        <taxon>Endopterygota</taxon>
        <taxon>Diptera</taxon>
        <taxon>Brachycera</taxon>
        <taxon>Muscomorpha</taxon>
        <taxon>Ephydroidea</taxon>
        <taxon>Drosophilidae</taxon>
        <taxon>Drosophila</taxon>
    </lineage>
</organism>
<dbReference type="PROSITE" id="PS50006">
    <property type="entry name" value="FHA_DOMAIN"/>
    <property type="match status" value="1"/>
</dbReference>
<dbReference type="InterPro" id="IPR008984">
    <property type="entry name" value="SMAD_FHA_dom_sf"/>
</dbReference>
<dbReference type="GeneID" id="117567931"/>
<dbReference type="SUPFAM" id="SSF49879">
    <property type="entry name" value="SMAD/FHA domain"/>
    <property type="match status" value="1"/>
</dbReference>
<proteinExistence type="predicted"/>
<keyword evidence="4" id="KW-1185">Reference proteome</keyword>
<dbReference type="PROSITE" id="PS50174">
    <property type="entry name" value="G_PATCH"/>
    <property type="match status" value="1"/>
</dbReference>
<dbReference type="Pfam" id="PF17780">
    <property type="entry name" value="OCRE"/>
    <property type="match status" value="1"/>
</dbReference>
<feature type="region of interest" description="Disordered" evidence="1">
    <location>
        <begin position="229"/>
        <end position="320"/>
    </location>
</feature>
<feature type="region of interest" description="Disordered" evidence="1">
    <location>
        <begin position="498"/>
        <end position="524"/>
    </location>
</feature>
<evidence type="ECO:0000259" key="2">
    <source>
        <dbReference type="PROSITE" id="PS50006"/>
    </source>
</evidence>
<dbReference type="Proteomes" id="UP000515160">
    <property type="component" value="Chromosome 3"/>
</dbReference>
<dbReference type="Pfam" id="PF00498">
    <property type="entry name" value="FHA"/>
    <property type="match status" value="1"/>
</dbReference>
<evidence type="ECO:0000256" key="1">
    <source>
        <dbReference type="SAM" id="MobiDB-lite"/>
    </source>
</evidence>
<feature type="compositionally biased region" description="Basic residues" evidence="1">
    <location>
        <begin position="237"/>
        <end position="266"/>
    </location>
</feature>